<gene>
    <name evidence="8" type="ORF">APUTEX25_002072</name>
</gene>
<reference evidence="9" key="1">
    <citation type="journal article" date="2018" name="Algal Res.">
        <title>Characterization of plant carbon substrate utilization by Auxenochlorella protothecoides.</title>
        <authorList>
            <person name="Vogler B.W."/>
            <person name="Starkenburg S.R."/>
            <person name="Sudasinghe N."/>
            <person name="Schambach J.Y."/>
            <person name="Rollin J.A."/>
            <person name="Pattathil S."/>
            <person name="Barry A.N."/>
        </authorList>
    </citation>
    <scope>NUCLEOTIDE SEQUENCE [LARGE SCALE GENOMIC DNA]</scope>
    <source>
        <strain evidence="9">UTEX 25</strain>
    </source>
</reference>
<dbReference type="Gene3D" id="3.40.50.280">
    <property type="entry name" value="Cobalamin-binding domain"/>
    <property type="match status" value="1"/>
</dbReference>
<proteinExistence type="inferred from homology"/>
<dbReference type="GO" id="GO:0030527">
    <property type="term" value="F:structural constituent of chromatin"/>
    <property type="evidence" value="ECO:0007669"/>
    <property type="project" value="InterPro"/>
</dbReference>
<keyword evidence="3" id="KW-0846">Cobalamin</keyword>
<dbReference type="GO" id="GO:0003677">
    <property type="term" value="F:DNA binding"/>
    <property type="evidence" value="ECO:0007669"/>
    <property type="project" value="InterPro"/>
</dbReference>
<dbReference type="SUPFAM" id="SSF47729">
    <property type="entry name" value="IHF-like DNA-binding proteins"/>
    <property type="match status" value="1"/>
</dbReference>
<accession>A0A3M7KZC6</accession>
<dbReference type="InterPro" id="IPR016176">
    <property type="entry name" value="Cbl-dep_enz_cat"/>
</dbReference>
<dbReference type="GO" id="GO:0005737">
    <property type="term" value="C:cytoplasm"/>
    <property type="evidence" value="ECO:0007669"/>
    <property type="project" value="TreeGrafter"/>
</dbReference>
<evidence type="ECO:0000259" key="7">
    <source>
        <dbReference type="PROSITE" id="PS51332"/>
    </source>
</evidence>
<dbReference type="EMBL" id="QOKY01000179">
    <property type="protein sequence ID" value="RMZ54496.1"/>
    <property type="molecule type" value="Genomic_DNA"/>
</dbReference>
<dbReference type="GO" id="GO:0031419">
    <property type="term" value="F:cobalamin binding"/>
    <property type="evidence" value="ECO:0007669"/>
    <property type="project" value="UniProtKB-KW"/>
</dbReference>
<keyword evidence="5" id="KW-0413">Isomerase</keyword>
<dbReference type="InterPro" id="IPR006159">
    <property type="entry name" value="Acid_CoA_mut_C"/>
</dbReference>
<keyword evidence="4" id="KW-0479">Metal-binding</keyword>
<dbReference type="Gene3D" id="4.10.520.10">
    <property type="entry name" value="IHF-like DNA-binding proteins"/>
    <property type="match status" value="1"/>
</dbReference>
<comment type="caution">
    <text evidence="8">The sequence shown here is derived from an EMBL/GenBank/DDBJ whole genome shotgun (WGS) entry which is preliminary data.</text>
</comment>
<dbReference type="InterPro" id="IPR006098">
    <property type="entry name" value="MMCoA_mutase_a_cat"/>
</dbReference>
<dbReference type="NCBIfam" id="TIGR00641">
    <property type="entry name" value="acid_CoA_mut_N"/>
    <property type="match status" value="1"/>
</dbReference>
<dbReference type="PANTHER" id="PTHR48101:SF4">
    <property type="entry name" value="METHYLMALONYL-COA MUTASE, MITOCHONDRIAL"/>
    <property type="match status" value="1"/>
</dbReference>
<dbReference type="InterPro" id="IPR006099">
    <property type="entry name" value="MeMalonylCoA_mutase_a/b_cat"/>
</dbReference>
<dbReference type="CDD" id="cd02071">
    <property type="entry name" value="MM_CoA_mut_B12_BD"/>
    <property type="match status" value="1"/>
</dbReference>
<dbReference type="GO" id="GO:0046872">
    <property type="term" value="F:metal ion binding"/>
    <property type="evidence" value="ECO:0007669"/>
    <property type="project" value="UniProtKB-KW"/>
</dbReference>
<dbReference type="NCBIfam" id="TIGR00640">
    <property type="entry name" value="acid_CoA_mut_C"/>
    <property type="match status" value="1"/>
</dbReference>
<evidence type="ECO:0000256" key="1">
    <source>
        <dbReference type="ARBA" id="ARBA00001922"/>
    </source>
</evidence>
<evidence type="ECO:0000313" key="8">
    <source>
        <dbReference type="EMBL" id="RMZ54496.1"/>
    </source>
</evidence>
<dbReference type="CDD" id="cd03679">
    <property type="entry name" value="MM_CoA_mutase_alpha_like"/>
    <property type="match status" value="1"/>
</dbReference>
<evidence type="ECO:0000256" key="3">
    <source>
        <dbReference type="ARBA" id="ARBA00022628"/>
    </source>
</evidence>
<evidence type="ECO:0000256" key="6">
    <source>
        <dbReference type="ARBA" id="ARBA00023285"/>
    </source>
</evidence>
<keyword evidence="6" id="KW-0170">Cobalt</keyword>
<feature type="domain" description="B12-binding" evidence="7">
    <location>
        <begin position="658"/>
        <end position="787"/>
    </location>
</feature>
<protein>
    <recommendedName>
        <fullName evidence="7">B12-binding domain-containing protein</fullName>
    </recommendedName>
</protein>
<evidence type="ECO:0000256" key="2">
    <source>
        <dbReference type="ARBA" id="ARBA00008465"/>
    </source>
</evidence>
<dbReference type="InterPro" id="IPR006158">
    <property type="entry name" value="Cobalamin-bd"/>
</dbReference>
<evidence type="ECO:0000256" key="5">
    <source>
        <dbReference type="ARBA" id="ARBA00023235"/>
    </source>
</evidence>
<dbReference type="Pfam" id="PF00216">
    <property type="entry name" value="Bac_DNA_binding"/>
    <property type="match status" value="1"/>
</dbReference>
<dbReference type="InterPro" id="IPR036724">
    <property type="entry name" value="Cobalamin-bd_sf"/>
</dbReference>
<dbReference type="InterPro" id="IPR000119">
    <property type="entry name" value="Hist_DNA-bd"/>
</dbReference>
<dbReference type="NCBIfam" id="NF006944">
    <property type="entry name" value="PRK09426.1"/>
    <property type="match status" value="1"/>
</dbReference>
<dbReference type="SUPFAM" id="SSF51703">
    <property type="entry name" value="Cobalamin (vitamin B12)-dependent enzymes"/>
    <property type="match status" value="1"/>
</dbReference>
<name>A0A3M7KZC6_AUXPR</name>
<dbReference type="AlphaFoldDB" id="A0A3M7KZC6"/>
<dbReference type="PANTHER" id="PTHR48101">
    <property type="entry name" value="METHYLMALONYL-COA MUTASE, MITOCHONDRIAL-RELATED"/>
    <property type="match status" value="1"/>
</dbReference>
<dbReference type="GO" id="GO:0004494">
    <property type="term" value="F:methylmalonyl-CoA mutase activity"/>
    <property type="evidence" value="ECO:0007669"/>
    <property type="project" value="UniProtKB-EC"/>
</dbReference>
<dbReference type="Pfam" id="PF02310">
    <property type="entry name" value="B12-binding"/>
    <property type="match status" value="1"/>
</dbReference>
<evidence type="ECO:0000313" key="9">
    <source>
        <dbReference type="Proteomes" id="UP000279271"/>
    </source>
</evidence>
<dbReference type="Pfam" id="PF01642">
    <property type="entry name" value="MM_CoA_mutase"/>
    <property type="match status" value="1"/>
</dbReference>
<dbReference type="PROSITE" id="PS51332">
    <property type="entry name" value="B12_BINDING"/>
    <property type="match status" value="1"/>
</dbReference>
<dbReference type="GO" id="GO:0019678">
    <property type="term" value="P:propionate metabolic process, methylmalonyl pathway"/>
    <property type="evidence" value="ECO:0007669"/>
    <property type="project" value="TreeGrafter"/>
</dbReference>
<sequence length="932" mass="99720">MLARPNAADVSFWSVRDPRPAAWLARLARMNGIPHFSVAMASLRRAWLLKARWGLGIRCTSSVADGAQAWETRARKEAKGKDPYETFGSTNQDGIPQKPVYTAADIADISGLDTEYPGVYPFTRGPYASMYTGRPWTIRQYAGFSTAEESNAFYRKNLAAGQQGVSVAFDLATHRGYDSDHPRVAGDVGMAGVAIDSVEDMKVLFDGIPLDRMSVSMTMNGAILPVMAMFIVAAEEQGVAPAALMGTIQNDILKEFMVRNTYIYPPRQSMRLIGDIFAYCAKHVPKFHPISISGYHMQARGGLSMSSATPTLELAYTLADGLEYLRCARDAGLSVDDVAPRLSFFFAIGMNFFSEVAKLRAARRLWARLVKEKFSPKDEKCLALRTHCQTSGYSLTAQEPHNNIIRTTVEAMAAVLGGTQSLHTNSFDEAIALPTDFSAGLARSTQLILAEETGICDVADPLGGSYYVERLTAEMEARAGALIDEVEGMGGMTEAIVAGLPKLKIEECAARQQAHIDAGRQVIVGVNKYAKEGNQGEALDVRKIDNTAVLRAQKARLEAVRTSRDGAAVEAALAALEAAASTVDREEHNLLDLAVKAARARATVGEISDALERPWGRYAAAGDMATGTYAASLGDEGREEAAACAAAVARFEAVAGRRPRILVAKMGMDGHDRGAKVMATGLADLGFDVDIGPLFMTPAEVARAAVDADVHVVGVSSQAAGHTTLVPALMHELREAGMQHVLVVVGGIIPEQDHAALLEAGVAAIYGPGTRVPSAALAKMSQTAPSLLRSLATSFGGSPWARQGARLAPGPLAGRSYSSDEASETGSRQIAYTNRKLAAELAQTNEYLTHAKATALVNQTIELLIAALKRGEAVSLKPLGTLKVAYVGPRRRFDISARQHMLTPGYMKGNLTLGKDMKEHLKGLEPSQVPGS</sequence>
<dbReference type="Proteomes" id="UP000279271">
    <property type="component" value="Unassembled WGS sequence"/>
</dbReference>
<comment type="cofactor">
    <cofactor evidence="1">
        <name>adenosylcob(III)alamin</name>
        <dbReference type="ChEBI" id="CHEBI:18408"/>
    </cofactor>
</comment>
<organism evidence="8 9">
    <name type="scientific">Auxenochlorella protothecoides</name>
    <name type="common">Green microalga</name>
    <name type="synonym">Chlorella protothecoides</name>
    <dbReference type="NCBI Taxonomy" id="3075"/>
    <lineage>
        <taxon>Eukaryota</taxon>
        <taxon>Viridiplantae</taxon>
        <taxon>Chlorophyta</taxon>
        <taxon>core chlorophytes</taxon>
        <taxon>Trebouxiophyceae</taxon>
        <taxon>Chlorellales</taxon>
        <taxon>Chlorellaceae</taxon>
        <taxon>Auxenochlorella</taxon>
    </lineage>
</organism>
<dbReference type="InterPro" id="IPR010992">
    <property type="entry name" value="IHF-like_DNA-bd_dom_sf"/>
</dbReference>
<dbReference type="Gene3D" id="3.20.20.240">
    <property type="entry name" value="Methylmalonyl-CoA mutase"/>
    <property type="match status" value="1"/>
</dbReference>
<evidence type="ECO:0000256" key="4">
    <source>
        <dbReference type="ARBA" id="ARBA00022723"/>
    </source>
</evidence>
<dbReference type="FunFam" id="3.20.20.240:FF:000001">
    <property type="entry name" value="Probable methylmalonyl-coa mutase"/>
    <property type="match status" value="1"/>
</dbReference>
<dbReference type="SUPFAM" id="SSF52242">
    <property type="entry name" value="Cobalamin (vitamin B12)-binding domain"/>
    <property type="match status" value="1"/>
</dbReference>
<comment type="similarity">
    <text evidence="2">Belongs to the methylmalonyl-CoA mutase family.</text>
</comment>